<comment type="caution">
    <text evidence="1">The sequence shown here is derived from an EMBL/GenBank/DDBJ whole genome shotgun (WGS) entry which is preliminary data.</text>
</comment>
<dbReference type="VEuPathDB" id="FungiDB:EYZ11_004336"/>
<dbReference type="RefSeq" id="XP_033422166.1">
    <property type="nucleotide sequence ID" value="XM_033574148.1"/>
</dbReference>
<gene>
    <name evidence="1" type="ORF">ATNIH1004_009556</name>
</gene>
<evidence type="ECO:0000313" key="2">
    <source>
        <dbReference type="Proteomes" id="UP000324241"/>
    </source>
</evidence>
<evidence type="ECO:0008006" key="3">
    <source>
        <dbReference type="Google" id="ProtNLM"/>
    </source>
</evidence>
<reference evidence="1 2" key="1">
    <citation type="submission" date="2019-08" db="EMBL/GenBank/DDBJ databases">
        <title>The genome sequence of a newly discovered highly antifungal drug resistant Aspergillus species, Aspergillus tanneri NIH 1004.</title>
        <authorList>
            <person name="Mounaud S."/>
            <person name="Singh I."/>
            <person name="Joardar V."/>
            <person name="Pakala S."/>
            <person name="Pakala S."/>
            <person name="Venepally P."/>
            <person name="Chung J.K."/>
            <person name="Losada L."/>
            <person name="Nierman W.C."/>
        </authorList>
    </citation>
    <scope>NUCLEOTIDE SEQUENCE [LARGE SCALE GENOMIC DNA]</scope>
    <source>
        <strain evidence="1 2">NIH1004</strain>
    </source>
</reference>
<dbReference type="Gene3D" id="3.50.50.60">
    <property type="entry name" value="FAD/NAD(P)-binding domain"/>
    <property type="match status" value="1"/>
</dbReference>
<evidence type="ECO:0000313" key="1">
    <source>
        <dbReference type="EMBL" id="KAA8642804.1"/>
    </source>
</evidence>
<dbReference type="AlphaFoldDB" id="A0A5M9MBZ9"/>
<protein>
    <recommendedName>
        <fullName evidence="3">FAD-binding domain-containing protein</fullName>
    </recommendedName>
</protein>
<organism evidence="1 2">
    <name type="scientific">Aspergillus tanneri</name>
    <dbReference type="NCBI Taxonomy" id="1220188"/>
    <lineage>
        <taxon>Eukaryota</taxon>
        <taxon>Fungi</taxon>
        <taxon>Dikarya</taxon>
        <taxon>Ascomycota</taxon>
        <taxon>Pezizomycotina</taxon>
        <taxon>Eurotiomycetes</taxon>
        <taxon>Eurotiomycetidae</taxon>
        <taxon>Eurotiales</taxon>
        <taxon>Aspergillaceae</taxon>
        <taxon>Aspergillus</taxon>
        <taxon>Aspergillus subgen. Circumdati</taxon>
    </lineage>
</organism>
<name>A0A5M9MBZ9_9EURO</name>
<dbReference type="InterPro" id="IPR036188">
    <property type="entry name" value="FAD/NAD-bd_sf"/>
</dbReference>
<accession>A0A5M9MBZ9</accession>
<dbReference type="OrthoDB" id="9993796at2759"/>
<dbReference type="EMBL" id="QUQM01000005">
    <property type="protein sequence ID" value="KAA8642804.1"/>
    <property type="molecule type" value="Genomic_DNA"/>
</dbReference>
<proteinExistence type="predicted"/>
<dbReference type="GeneID" id="54332258"/>
<dbReference type="Proteomes" id="UP000324241">
    <property type="component" value="Unassembled WGS sequence"/>
</dbReference>
<sequence>MPINQLDMGQGGGTAIEDAVSLAVLLPLGRQTEDIPGRLALYEQARRERIEMILKSTRFNYLDEGDVSAPDLPIARVLGMCFAHNEVKSSIALLQPQIVAV</sequence>
<dbReference type="SUPFAM" id="SSF51905">
    <property type="entry name" value="FAD/NAD(P)-binding domain"/>
    <property type="match status" value="1"/>
</dbReference>